<evidence type="ECO:0000256" key="4">
    <source>
        <dbReference type="PROSITE-ProRule" id="PRU00335"/>
    </source>
</evidence>
<dbReference type="PROSITE" id="PS50977">
    <property type="entry name" value="HTH_TETR_2"/>
    <property type="match status" value="1"/>
</dbReference>
<dbReference type="Proteomes" id="UP000522688">
    <property type="component" value="Unassembled WGS sequence"/>
</dbReference>
<keyword evidence="2 4" id="KW-0238">DNA-binding</keyword>
<dbReference type="GO" id="GO:0000976">
    <property type="term" value="F:transcription cis-regulatory region binding"/>
    <property type="evidence" value="ECO:0007669"/>
    <property type="project" value="TreeGrafter"/>
</dbReference>
<name>A0A7W3JK78_9MICO</name>
<feature type="domain" description="HTH tetR-type" evidence="5">
    <location>
        <begin position="22"/>
        <end position="82"/>
    </location>
</feature>
<dbReference type="PANTHER" id="PTHR30055:SF234">
    <property type="entry name" value="HTH-TYPE TRANSCRIPTIONAL REGULATOR BETI"/>
    <property type="match status" value="1"/>
</dbReference>
<protein>
    <submittedName>
        <fullName evidence="6 7">Transcriptional regulator</fullName>
    </submittedName>
</protein>
<proteinExistence type="predicted"/>
<dbReference type="AlphaFoldDB" id="A0A7W3JK78"/>
<dbReference type="Proteomes" id="UP000321154">
    <property type="component" value="Unassembled WGS sequence"/>
</dbReference>
<keyword evidence="1" id="KW-0805">Transcription regulation</keyword>
<comment type="caution">
    <text evidence="7">The sequence shown here is derived from an EMBL/GenBank/DDBJ whole genome shotgun (WGS) entry which is preliminary data.</text>
</comment>
<gene>
    <name evidence="7" type="ORF">FB463_002658</name>
    <name evidence="6" type="ORF">FFA01_23490</name>
</gene>
<dbReference type="SUPFAM" id="SSF46689">
    <property type="entry name" value="Homeodomain-like"/>
    <property type="match status" value="1"/>
</dbReference>
<dbReference type="InterPro" id="IPR001647">
    <property type="entry name" value="HTH_TetR"/>
</dbReference>
<evidence type="ECO:0000313" key="6">
    <source>
        <dbReference type="EMBL" id="GEK84040.1"/>
    </source>
</evidence>
<feature type="DNA-binding region" description="H-T-H motif" evidence="4">
    <location>
        <begin position="45"/>
        <end position="64"/>
    </location>
</feature>
<dbReference type="RefSeq" id="WP_167627360.1">
    <property type="nucleotide sequence ID" value="NZ_BAAAHR010000003.1"/>
</dbReference>
<sequence>MAPEATEQPAVSKRRGRYANGLQRRDLFIDRAFEIFATHGFQRLSLRKIAEELGVSHAALSYHFPSKEDLLQAVFDRQAERDRPLLERSLSERGLLAALSELVRQNENFPGLIQLDATMQAEAIRKDHPGHDFTHHRIDLFNADVRRELEREQEKGRLRADLDLDLTARQLTAMARGLQMQWLYDPTVDVAAHLDGFLAFLRA</sequence>
<dbReference type="PANTHER" id="PTHR30055">
    <property type="entry name" value="HTH-TYPE TRANSCRIPTIONAL REGULATOR RUTR"/>
    <property type="match status" value="1"/>
</dbReference>
<evidence type="ECO:0000313" key="7">
    <source>
        <dbReference type="EMBL" id="MBA8814387.1"/>
    </source>
</evidence>
<dbReference type="Gene3D" id="1.10.357.10">
    <property type="entry name" value="Tetracycline Repressor, domain 2"/>
    <property type="match status" value="1"/>
</dbReference>
<evidence type="ECO:0000256" key="3">
    <source>
        <dbReference type="ARBA" id="ARBA00023163"/>
    </source>
</evidence>
<dbReference type="InterPro" id="IPR039536">
    <property type="entry name" value="TetR_C_Proteobacteria"/>
</dbReference>
<evidence type="ECO:0000256" key="1">
    <source>
        <dbReference type="ARBA" id="ARBA00023015"/>
    </source>
</evidence>
<accession>A0A7W3JK78</accession>
<dbReference type="PRINTS" id="PR00455">
    <property type="entry name" value="HTHTETR"/>
</dbReference>
<evidence type="ECO:0000259" key="5">
    <source>
        <dbReference type="PROSITE" id="PS50977"/>
    </source>
</evidence>
<dbReference type="InterPro" id="IPR036271">
    <property type="entry name" value="Tet_transcr_reg_TetR-rel_C_sf"/>
</dbReference>
<dbReference type="InterPro" id="IPR050109">
    <property type="entry name" value="HTH-type_TetR-like_transc_reg"/>
</dbReference>
<evidence type="ECO:0000256" key="2">
    <source>
        <dbReference type="ARBA" id="ARBA00023125"/>
    </source>
</evidence>
<organism evidence="7 9">
    <name type="scientific">Frigoribacterium faeni</name>
    <dbReference type="NCBI Taxonomy" id="145483"/>
    <lineage>
        <taxon>Bacteria</taxon>
        <taxon>Bacillati</taxon>
        <taxon>Actinomycetota</taxon>
        <taxon>Actinomycetes</taxon>
        <taxon>Micrococcales</taxon>
        <taxon>Microbacteriaceae</taxon>
        <taxon>Frigoribacterium</taxon>
    </lineage>
</organism>
<reference evidence="7 9" key="2">
    <citation type="submission" date="2020-07" db="EMBL/GenBank/DDBJ databases">
        <title>Sequencing the genomes of 1000 actinobacteria strains.</title>
        <authorList>
            <person name="Klenk H.-P."/>
        </authorList>
    </citation>
    <scope>NUCLEOTIDE SEQUENCE [LARGE SCALE GENOMIC DNA]</scope>
    <source>
        <strain evidence="7 9">DSM 10309</strain>
    </source>
</reference>
<dbReference type="Pfam" id="PF00440">
    <property type="entry name" value="TetR_N"/>
    <property type="match status" value="1"/>
</dbReference>
<reference evidence="6 8" key="1">
    <citation type="submission" date="2019-07" db="EMBL/GenBank/DDBJ databases">
        <title>Whole genome shotgun sequence of Frigoribacterium faeni NBRC 103066.</title>
        <authorList>
            <person name="Hosoyama A."/>
            <person name="Uohara A."/>
            <person name="Ohji S."/>
            <person name="Ichikawa N."/>
        </authorList>
    </citation>
    <scope>NUCLEOTIDE SEQUENCE [LARGE SCALE GENOMIC DNA]</scope>
    <source>
        <strain evidence="6 8">NBRC 103066</strain>
    </source>
</reference>
<dbReference type="Pfam" id="PF14246">
    <property type="entry name" value="TetR_C_7"/>
    <property type="match status" value="1"/>
</dbReference>
<evidence type="ECO:0000313" key="9">
    <source>
        <dbReference type="Proteomes" id="UP000522688"/>
    </source>
</evidence>
<dbReference type="SUPFAM" id="SSF48498">
    <property type="entry name" value="Tetracyclin repressor-like, C-terminal domain"/>
    <property type="match status" value="1"/>
</dbReference>
<dbReference type="EMBL" id="JACGWW010000004">
    <property type="protein sequence ID" value="MBA8814387.1"/>
    <property type="molecule type" value="Genomic_DNA"/>
</dbReference>
<dbReference type="PROSITE" id="PS01081">
    <property type="entry name" value="HTH_TETR_1"/>
    <property type="match status" value="1"/>
</dbReference>
<dbReference type="InterPro" id="IPR009057">
    <property type="entry name" value="Homeodomain-like_sf"/>
</dbReference>
<keyword evidence="8" id="KW-1185">Reference proteome</keyword>
<dbReference type="InterPro" id="IPR023772">
    <property type="entry name" value="DNA-bd_HTH_TetR-type_CS"/>
</dbReference>
<dbReference type="EMBL" id="BJUV01000026">
    <property type="protein sequence ID" value="GEK84040.1"/>
    <property type="molecule type" value="Genomic_DNA"/>
</dbReference>
<evidence type="ECO:0000313" key="8">
    <source>
        <dbReference type="Proteomes" id="UP000321154"/>
    </source>
</evidence>
<dbReference type="GO" id="GO:0003700">
    <property type="term" value="F:DNA-binding transcription factor activity"/>
    <property type="evidence" value="ECO:0007669"/>
    <property type="project" value="TreeGrafter"/>
</dbReference>
<keyword evidence="3" id="KW-0804">Transcription</keyword>